<feature type="region of interest" description="Disordered" evidence="9">
    <location>
        <begin position="561"/>
        <end position="597"/>
    </location>
</feature>
<feature type="region of interest" description="Interaction with DNA" evidence="8">
    <location>
        <begin position="253"/>
        <end position="258"/>
    </location>
</feature>
<dbReference type="SMART" id="SM00437">
    <property type="entry name" value="TOP1Ac"/>
    <property type="match status" value="1"/>
</dbReference>
<keyword evidence="5 8" id="KW-0799">Topoisomerase</keyword>
<proteinExistence type="inferred from homology"/>
<feature type="compositionally biased region" description="Low complexity" evidence="9">
    <location>
        <begin position="969"/>
        <end position="983"/>
    </location>
</feature>
<feature type="region of interest" description="Disordered" evidence="9">
    <location>
        <begin position="1"/>
        <end position="81"/>
    </location>
</feature>
<keyword evidence="4" id="KW-0460">Magnesium</keyword>
<dbReference type="InterPro" id="IPR013497">
    <property type="entry name" value="Topo_IA_cen"/>
</dbReference>
<dbReference type="KEGG" id="fra:Francci3_4305"/>
<dbReference type="InterPro" id="IPR023406">
    <property type="entry name" value="Topo_IA_AS"/>
</dbReference>
<feature type="site" description="Interaction with DNA" evidence="8">
    <location>
        <position position="233"/>
    </location>
</feature>
<feature type="site" description="Interaction with DNA" evidence="8">
    <location>
        <position position="110"/>
    </location>
</feature>
<accession>Q2J4Z1</accession>
<feature type="site" description="Interaction with DNA" evidence="8">
    <location>
        <position position="429"/>
    </location>
</feature>
<feature type="domain" description="Topo IA-type catalytic" evidence="11">
    <location>
        <begin position="219"/>
        <end position="697"/>
    </location>
</feature>
<evidence type="ECO:0000313" key="13">
    <source>
        <dbReference type="Proteomes" id="UP000001937"/>
    </source>
</evidence>
<feature type="active site" description="O-(5'-phospho-DNA)-tyrosine intermediate" evidence="8">
    <location>
        <position position="427"/>
    </location>
</feature>
<evidence type="ECO:0000256" key="4">
    <source>
        <dbReference type="ARBA" id="ARBA00022842"/>
    </source>
</evidence>
<dbReference type="GO" id="GO:0003677">
    <property type="term" value="F:DNA binding"/>
    <property type="evidence" value="ECO:0007669"/>
    <property type="project" value="UniProtKB-KW"/>
</dbReference>
<dbReference type="InterPro" id="IPR003601">
    <property type="entry name" value="Topo_IA_2"/>
</dbReference>
<comment type="function">
    <text evidence="8">Releases the supercoiling and torsional tension of DNA, which is introduced during the DNA replication and transcription, by transiently cleaving and rejoining one strand of the DNA duplex. Introduces a single-strand break via transesterification at a target site in duplex DNA. The scissile phosphodiester is attacked by the catalytic tyrosine of the enzyme, resulting in the formation of a DNA-(5'-phosphotyrosyl)-enzyme intermediate and the expulsion of a 3'-OH DNA strand. The free DNA strand then undergoes passage around the unbroken strand, thus removing DNA supercoils. Finally, in the religation step, the DNA 3'-OH attacks the covalent intermediate to expel the active-site tyrosine and restore the DNA phosphodiester backbone.</text>
</comment>
<dbReference type="InterPro" id="IPR028612">
    <property type="entry name" value="Topoisom_1_IA"/>
</dbReference>
<dbReference type="GO" id="GO:0006265">
    <property type="term" value="P:DNA topological change"/>
    <property type="evidence" value="ECO:0007669"/>
    <property type="project" value="UniProtKB-UniRule"/>
</dbReference>
<dbReference type="Pfam" id="PF01131">
    <property type="entry name" value="Topoisom_bac"/>
    <property type="match status" value="1"/>
</dbReference>
<dbReference type="GO" id="GO:0003917">
    <property type="term" value="F:DNA topoisomerase type I (single strand cut, ATP-independent) activity"/>
    <property type="evidence" value="ECO:0007669"/>
    <property type="project" value="UniProtKB-UniRule"/>
</dbReference>
<dbReference type="PANTHER" id="PTHR42785:SF1">
    <property type="entry name" value="DNA TOPOISOMERASE"/>
    <property type="match status" value="1"/>
</dbReference>
<dbReference type="Pfam" id="PF13368">
    <property type="entry name" value="Toprim_C_rpt"/>
    <property type="match status" value="4"/>
</dbReference>
<dbReference type="PROSITE" id="PS00396">
    <property type="entry name" value="TOPO_IA_1"/>
    <property type="match status" value="1"/>
</dbReference>
<feature type="site" description="Interaction with DNA" evidence="8">
    <location>
        <position position="230"/>
    </location>
</feature>
<feature type="compositionally biased region" description="Low complexity" evidence="9">
    <location>
        <begin position="1"/>
        <end position="14"/>
    </location>
</feature>
<dbReference type="Gene3D" id="1.10.290.10">
    <property type="entry name" value="Topoisomerase I, domain 4"/>
    <property type="match status" value="1"/>
</dbReference>
<feature type="compositionally biased region" description="Low complexity" evidence="9">
    <location>
        <begin position="1036"/>
        <end position="1049"/>
    </location>
</feature>
<evidence type="ECO:0000313" key="12">
    <source>
        <dbReference type="EMBL" id="ABD13651.1"/>
    </source>
</evidence>
<dbReference type="InterPro" id="IPR000380">
    <property type="entry name" value="Topo_IA"/>
</dbReference>
<evidence type="ECO:0000259" key="10">
    <source>
        <dbReference type="PROSITE" id="PS50880"/>
    </source>
</evidence>
<dbReference type="EMBL" id="CP000249">
    <property type="protein sequence ID" value="ABD13651.1"/>
    <property type="molecule type" value="Genomic_DNA"/>
</dbReference>
<sequence>MPARTKTTTRATARSSAPVAEPTEAGLPPETGSSEASADVPAGATSRTANGRTEAGHSANGSGGATGAHGSRATGSGPGNRLVIVESPAKAKTIAGYLGPGWQVESSIGHIRDLPRSAADVPAAHKGKPWARLGVDVDNDFEPLYIVTPDKKPQVSKLKALVKDASELYLATDEDREGEAIAWHLLQTLKPTVPVKRMVFHEITPQAIQRAVDNPRDIDKNLVNAQETRRILDRLYGYEVSPVLWKKVMPRLSAGRVQSVATRILVERERARMRFHSAEYWNIEGLFGATVARQAWSGADGTPGSGPDGPGAGSIRGDGVEKTPLPATLIALNGNRIATGRDFSPTGQLVSSGVTRLDEATARSLAERLADAAFTVRSVETKPYRRSPYPPFMTSTLQQEAGRKLRFSSQRTMQVAQRLYENGYITYMRTDSTNLSKTALTAARAQAASLYGPEYVPARPRTYAKKVKNAQEAHEAIRPAGDHFRTPGEVRGELDVDSYRLYELIWQRTVASQMADARGTSATIRLGATSSAGEDAEFSASGKVITFPGFLRAYVEGADDPDAELEDRERRLPDVRQGDPLTTRSLTPRGHTTSPPARFTEASLVKTLEELGIGRPSTYASIIGTIQDRGYVWKKGSALVPSFVAFAVVGLLEDHFTRLVDYRFTATMEDDLDDIAAGTAASTDWLTRFYFGTGDGTDPAADGLKHLVNERLGEIDAREVNSIPLGETDDGTLLVVRVGRYGPYVQHGERRASVPDDLAPDELTVDKALGLLAAPSGDRMLGIDPASGATITAKAGRFGPYVTTDTDPPRTSSLLRGMSLETLTLDDAVRLLTLPRILGAGDDGEEVTAQNGRYGPYVKKGAESRSLESEDQLFTVTLDEALALLSQPKARGRRQAAQSPPLRELGTDPASGKPMVVREGRFGPYVTDGETNASLRKGDTVETITDERAAELLADRRARGPATAKRPARGTAKAGTAKTGPKTTKAKPDTAKSGTAKSGTAKTGTAKTGTAKTGTARSKTARTVTDDGGGSDGSDDSGSSSSSGTRRTD</sequence>
<dbReference type="HAMAP" id="MF_00952">
    <property type="entry name" value="Topoisom_1_prok"/>
    <property type="match status" value="1"/>
</dbReference>
<dbReference type="OrthoDB" id="9804262at2"/>
<dbReference type="AlphaFoldDB" id="Q2J4Z1"/>
<feature type="region of interest" description="Disordered" evidence="9">
    <location>
        <begin position="923"/>
        <end position="942"/>
    </location>
</feature>
<feature type="site" description="Interaction with DNA" evidence="8">
    <location>
        <position position="229"/>
    </location>
</feature>
<evidence type="ECO:0000256" key="9">
    <source>
        <dbReference type="SAM" id="MobiDB-lite"/>
    </source>
</evidence>
<dbReference type="SMART" id="SM00436">
    <property type="entry name" value="TOP1Bc"/>
    <property type="match status" value="1"/>
</dbReference>
<keyword evidence="3" id="KW-0479">Metal-binding</keyword>
<dbReference type="InterPro" id="IPR006171">
    <property type="entry name" value="TOPRIM_dom"/>
</dbReference>
<evidence type="ECO:0000256" key="1">
    <source>
        <dbReference type="ARBA" id="ARBA00000213"/>
    </source>
</evidence>
<dbReference type="NCBIfam" id="TIGR01051">
    <property type="entry name" value="topA_bact"/>
    <property type="match status" value="1"/>
</dbReference>
<dbReference type="SUPFAM" id="SSF56712">
    <property type="entry name" value="Prokaryotic type I DNA topoisomerase"/>
    <property type="match status" value="1"/>
</dbReference>
<dbReference type="PRINTS" id="PR00417">
    <property type="entry name" value="PRTPISMRASEI"/>
</dbReference>
<dbReference type="CDD" id="cd03363">
    <property type="entry name" value="TOPRIM_TopoIA_TopoI"/>
    <property type="match status" value="1"/>
</dbReference>
<dbReference type="CDD" id="cd00186">
    <property type="entry name" value="TOP1Ac"/>
    <property type="match status" value="1"/>
</dbReference>
<comment type="subunit">
    <text evidence="8">Monomer.</text>
</comment>
<reference evidence="12 13" key="1">
    <citation type="journal article" date="2007" name="Genome Res.">
        <title>Genome characteristics of facultatively symbiotic Frankia sp. strains reflect host range and host plant biogeography.</title>
        <authorList>
            <person name="Normand P."/>
            <person name="Lapierre P."/>
            <person name="Tisa L.S."/>
            <person name="Gogarten J.P."/>
            <person name="Alloisio N."/>
            <person name="Bagnarol E."/>
            <person name="Bassi C.A."/>
            <person name="Berry A.M."/>
            <person name="Bickhart D.M."/>
            <person name="Choisne N."/>
            <person name="Couloux A."/>
            <person name="Cournoyer B."/>
            <person name="Cruveiller S."/>
            <person name="Daubin V."/>
            <person name="Demange N."/>
            <person name="Francino M.P."/>
            <person name="Goltsman E."/>
            <person name="Huang Y."/>
            <person name="Kopp O.R."/>
            <person name="Labarre L."/>
            <person name="Lapidus A."/>
            <person name="Lavire C."/>
            <person name="Marechal J."/>
            <person name="Martinez M."/>
            <person name="Mastronunzio J.E."/>
            <person name="Mullin B.C."/>
            <person name="Niemann J."/>
            <person name="Pujic P."/>
            <person name="Rawnsley T."/>
            <person name="Rouy Z."/>
            <person name="Schenowitz C."/>
            <person name="Sellstedt A."/>
            <person name="Tavares F."/>
            <person name="Tomkins J.P."/>
            <person name="Vallenet D."/>
            <person name="Valverde C."/>
            <person name="Wall L.G."/>
            <person name="Wang Y."/>
            <person name="Medigue C."/>
            <person name="Benson D.R."/>
        </authorList>
    </citation>
    <scope>NUCLEOTIDE SEQUENCE [LARGE SCALE GENOMIC DNA]</scope>
    <source>
        <strain evidence="13">DSM 45818 / CECT 9043 / CcI3</strain>
    </source>
</reference>
<feature type="domain" description="Toprim" evidence="10">
    <location>
        <begin position="80"/>
        <end position="204"/>
    </location>
</feature>
<dbReference type="HOGENOM" id="CLU_002929_2_0_11"/>
<dbReference type="PROSITE" id="PS50880">
    <property type="entry name" value="TOPRIM"/>
    <property type="match status" value="1"/>
</dbReference>
<dbReference type="InterPro" id="IPR013824">
    <property type="entry name" value="Topo_IA_cen_sub1"/>
</dbReference>
<dbReference type="InterPro" id="IPR005733">
    <property type="entry name" value="TopoI_bac-type"/>
</dbReference>
<evidence type="ECO:0000256" key="6">
    <source>
        <dbReference type="ARBA" id="ARBA00023125"/>
    </source>
</evidence>
<dbReference type="Pfam" id="PF01751">
    <property type="entry name" value="Toprim"/>
    <property type="match status" value="1"/>
</dbReference>
<dbReference type="PANTHER" id="PTHR42785">
    <property type="entry name" value="DNA TOPOISOMERASE, TYPE IA, CORE"/>
    <property type="match status" value="1"/>
</dbReference>
<dbReference type="Gene3D" id="2.70.20.10">
    <property type="entry name" value="Topoisomerase I, domain 3"/>
    <property type="match status" value="1"/>
</dbReference>
<dbReference type="Gene3D" id="3.40.50.140">
    <property type="match status" value="1"/>
</dbReference>
<feature type="compositionally biased region" description="Gly residues" evidence="9">
    <location>
        <begin position="301"/>
        <end position="316"/>
    </location>
</feature>
<evidence type="ECO:0000256" key="8">
    <source>
        <dbReference type="HAMAP-Rule" id="MF_00952"/>
    </source>
</evidence>
<feature type="compositionally biased region" description="Low complexity" evidence="9">
    <location>
        <begin position="991"/>
        <end position="1023"/>
    </location>
</feature>
<dbReference type="EC" id="5.6.2.1" evidence="8"/>
<dbReference type="PROSITE" id="PS52039">
    <property type="entry name" value="TOPO_IA_2"/>
    <property type="match status" value="1"/>
</dbReference>
<evidence type="ECO:0000256" key="7">
    <source>
        <dbReference type="ARBA" id="ARBA00023235"/>
    </source>
</evidence>
<dbReference type="InterPro" id="IPR013825">
    <property type="entry name" value="Topo_IA_cen_sub2"/>
</dbReference>
<protein>
    <recommendedName>
        <fullName evidence="8">DNA topoisomerase 1</fullName>
        <ecNumber evidence="8">5.6.2.1</ecNumber>
    </recommendedName>
    <alternativeName>
        <fullName evidence="8">DNA topoisomerase I</fullName>
    </alternativeName>
</protein>
<dbReference type="RefSeq" id="WP_011438659.1">
    <property type="nucleotide sequence ID" value="NC_007777.1"/>
</dbReference>
<keyword evidence="13" id="KW-1185">Reference proteome</keyword>
<dbReference type="Proteomes" id="UP000001937">
    <property type="component" value="Chromosome"/>
</dbReference>
<dbReference type="InterPro" id="IPR023405">
    <property type="entry name" value="Topo_IA_core_domain"/>
</dbReference>
<keyword evidence="7 8" id="KW-0413">Isomerase</keyword>
<feature type="region of interest" description="Disordered" evidence="9">
    <location>
        <begin position="889"/>
        <end position="917"/>
    </location>
</feature>
<dbReference type="InterPro" id="IPR025589">
    <property type="entry name" value="Toprim_C_rpt"/>
</dbReference>
<organism evidence="12 13">
    <name type="scientific">Frankia casuarinae (strain DSM 45818 / CECT 9043 / HFP020203 / CcI3)</name>
    <dbReference type="NCBI Taxonomy" id="106370"/>
    <lineage>
        <taxon>Bacteria</taxon>
        <taxon>Bacillati</taxon>
        <taxon>Actinomycetota</taxon>
        <taxon>Actinomycetes</taxon>
        <taxon>Frankiales</taxon>
        <taxon>Frankiaceae</taxon>
        <taxon>Frankia</taxon>
    </lineage>
</organism>
<evidence type="ECO:0000256" key="3">
    <source>
        <dbReference type="ARBA" id="ARBA00022723"/>
    </source>
</evidence>
<dbReference type="STRING" id="106370.Francci3_4305"/>
<evidence type="ECO:0000259" key="11">
    <source>
        <dbReference type="PROSITE" id="PS52039"/>
    </source>
</evidence>
<dbReference type="GO" id="GO:0046872">
    <property type="term" value="F:metal ion binding"/>
    <property type="evidence" value="ECO:0007669"/>
    <property type="project" value="UniProtKB-KW"/>
</dbReference>
<feature type="compositionally biased region" description="Polar residues" evidence="9">
    <location>
        <begin position="580"/>
        <end position="595"/>
    </location>
</feature>
<dbReference type="PhylomeDB" id="Q2J4Z1"/>
<dbReference type="SMART" id="SM00493">
    <property type="entry name" value="TOPRIM"/>
    <property type="match status" value="1"/>
</dbReference>
<dbReference type="Gene3D" id="1.10.460.10">
    <property type="entry name" value="Topoisomerase I, domain 2"/>
    <property type="match status" value="1"/>
</dbReference>
<name>Q2J4Z1_FRACC</name>
<comment type="catalytic activity">
    <reaction evidence="1 8">
        <text>ATP-independent breakage of single-stranded DNA, followed by passage and rejoining.</text>
        <dbReference type="EC" id="5.6.2.1"/>
    </reaction>
</comment>
<feature type="site" description="Interaction with DNA" evidence="8">
    <location>
        <position position="238"/>
    </location>
</feature>
<dbReference type="eggNOG" id="COG0550">
    <property type="taxonomic scope" value="Bacteria"/>
</dbReference>
<comment type="similarity">
    <text evidence="2 8">Belongs to the type IA topoisomerase family.</text>
</comment>
<evidence type="ECO:0000256" key="2">
    <source>
        <dbReference type="ARBA" id="ARBA00009446"/>
    </source>
</evidence>
<dbReference type="InterPro" id="IPR013826">
    <property type="entry name" value="Topo_IA_cen_sub3"/>
</dbReference>
<dbReference type="InterPro" id="IPR003602">
    <property type="entry name" value="Topo_IA_DNA-bd_dom"/>
</dbReference>
<gene>
    <name evidence="8" type="primary">topA</name>
    <name evidence="12" type="ordered locus">Francci3_4305</name>
</gene>
<evidence type="ECO:0000256" key="5">
    <source>
        <dbReference type="ARBA" id="ARBA00023029"/>
    </source>
</evidence>
<dbReference type="eggNOG" id="COG1754">
    <property type="taxonomic scope" value="Bacteria"/>
</dbReference>
<feature type="region of interest" description="Disordered" evidence="9">
    <location>
        <begin position="952"/>
        <end position="1049"/>
    </location>
</feature>
<feature type="region of interest" description="Disordered" evidence="9">
    <location>
        <begin position="297"/>
        <end position="320"/>
    </location>
</feature>
<keyword evidence="6 8" id="KW-0238">DNA-binding</keyword>
<feature type="site" description="Interaction with DNA" evidence="8">
    <location>
        <position position="245"/>
    </location>
</feature>
<feature type="site" description="Interaction with DNA" evidence="8">
    <location>
        <position position="629"/>
    </location>
</feature>
<feature type="compositionally biased region" description="Basic and acidic residues" evidence="9">
    <location>
        <begin position="567"/>
        <end position="577"/>
    </location>
</feature>
<dbReference type="InterPro" id="IPR034149">
    <property type="entry name" value="TOPRIM_TopoI"/>
</dbReference>